<dbReference type="AlphaFoldDB" id="A0A2X0K5C7"/>
<evidence type="ECO:0000313" key="3">
    <source>
        <dbReference type="Proteomes" id="UP000248889"/>
    </source>
</evidence>
<dbReference type="InterPro" id="IPR050266">
    <property type="entry name" value="AB_hydrolase_sf"/>
</dbReference>
<dbReference type="GO" id="GO:0016787">
    <property type="term" value="F:hydrolase activity"/>
    <property type="evidence" value="ECO:0007669"/>
    <property type="project" value="UniProtKB-KW"/>
</dbReference>
<dbReference type="Pfam" id="PF00561">
    <property type="entry name" value="Abhydrolase_1"/>
    <property type="match status" value="1"/>
</dbReference>
<evidence type="ECO:0000259" key="1">
    <source>
        <dbReference type="Pfam" id="PF00561"/>
    </source>
</evidence>
<dbReference type="EMBL" id="QKYN01000113">
    <property type="protein sequence ID" value="RAG82480.1"/>
    <property type="molecule type" value="Genomic_DNA"/>
</dbReference>
<reference evidence="2 3" key="1">
    <citation type="submission" date="2018-06" db="EMBL/GenBank/DDBJ databases">
        <title>Streptacidiphilus pinicola sp. nov., isolated from pine grove soil.</title>
        <authorList>
            <person name="Roh S.G."/>
            <person name="Park S."/>
            <person name="Kim M.-K."/>
            <person name="Yun B.-R."/>
            <person name="Park J."/>
            <person name="Kim M.J."/>
            <person name="Kim Y.S."/>
            <person name="Kim S.B."/>
        </authorList>
    </citation>
    <scope>NUCLEOTIDE SEQUENCE [LARGE SCALE GENOMIC DNA]</scope>
    <source>
        <strain evidence="2 3">MMS16-CNU450</strain>
    </source>
</reference>
<dbReference type="PANTHER" id="PTHR43798">
    <property type="entry name" value="MONOACYLGLYCEROL LIPASE"/>
    <property type="match status" value="1"/>
</dbReference>
<dbReference type="Proteomes" id="UP000248889">
    <property type="component" value="Unassembled WGS sequence"/>
</dbReference>
<dbReference type="InterPro" id="IPR000073">
    <property type="entry name" value="AB_hydrolase_1"/>
</dbReference>
<dbReference type="RefSeq" id="WP_111505316.1">
    <property type="nucleotide sequence ID" value="NZ_QKYN01000113.1"/>
</dbReference>
<gene>
    <name evidence="2" type="ORF">DN069_27245</name>
</gene>
<accession>A0A2X0K5C7</accession>
<feature type="domain" description="AB hydrolase-1" evidence="1">
    <location>
        <begin position="41"/>
        <end position="134"/>
    </location>
</feature>
<sequence length="268" mass="28586">MTADTPTSDVPYPEAPFPAAQFFDAPDGRRLAWRELGEGRPVVLLHGYIADAESWFQEGGRAGLAPALARGGHRVIMPDFRGHGSSAKPHEADAYPSDVLTDDALALVEHLKLDDYDLGGYSLGARIAVRMLVRGATPRRIVVGGQGLRELLGTGGGAGDRMRRIFEGAGTFAPGTREARAEEYLRSRGADPVALLRVLDSIATTPQELVARLTTPMLVVVGRDDERTESARELTALLPTARLAEVPGDHGTAAVAPELAQAFVDFLG</sequence>
<protein>
    <submittedName>
        <fullName evidence="2">Alpha/beta hydrolase</fullName>
    </submittedName>
</protein>
<dbReference type="SUPFAM" id="SSF53474">
    <property type="entry name" value="alpha/beta-Hydrolases"/>
    <property type="match status" value="1"/>
</dbReference>
<keyword evidence="3" id="KW-1185">Reference proteome</keyword>
<keyword evidence="2" id="KW-0378">Hydrolase</keyword>
<dbReference type="OrthoDB" id="9804723at2"/>
<comment type="caution">
    <text evidence="2">The sequence shown here is derived from an EMBL/GenBank/DDBJ whole genome shotgun (WGS) entry which is preliminary data.</text>
</comment>
<dbReference type="Gene3D" id="3.40.50.1820">
    <property type="entry name" value="alpha/beta hydrolase"/>
    <property type="match status" value="1"/>
</dbReference>
<name>A0A2X0K5C7_9ACTN</name>
<proteinExistence type="predicted"/>
<evidence type="ECO:0000313" key="2">
    <source>
        <dbReference type="EMBL" id="RAG82480.1"/>
    </source>
</evidence>
<dbReference type="InterPro" id="IPR029058">
    <property type="entry name" value="AB_hydrolase_fold"/>
</dbReference>
<organism evidence="2 3">
    <name type="scientific">Streptacidiphilus pinicola</name>
    <dbReference type="NCBI Taxonomy" id="2219663"/>
    <lineage>
        <taxon>Bacteria</taxon>
        <taxon>Bacillati</taxon>
        <taxon>Actinomycetota</taxon>
        <taxon>Actinomycetes</taxon>
        <taxon>Kitasatosporales</taxon>
        <taxon>Streptomycetaceae</taxon>
        <taxon>Streptacidiphilus</taxon>
    </lineage>
</organism>